<dbReference type="Proteomes" id="UP000037904">
    <property type="component" value="Unassembled WGS sequence"/>
</dbReference>
<feature type="compositionally biased region" description="Basic residues" evidence="1">
    <location>
        <begin position="210"/>
        <end position="220"/>
    </location>
</feature>
<accession>A0A0N0DAS9</accession>
<comment type="caution">
    <text evidence="2">The sequence shown here is derived from an EMBL/GenBank/DDBJ whole genome shotgun (WGS) entry which is preliminary data.</text>
</comment>
<feature type="compositionally biased region" description="Low complexity" evidence="1">
    <location>
        <begin position="432"/>
        <end position="446"/>
    </location>
</feature>
<dbReference type="InterPro" id="IPR011009">
    <property type="entry name" value="Kinase-like_dom_sf"/>
</dbReference>
<evidence type="ECO:0000313" key="3">
    <source>
        <dbReference type="Proteomes" id="UP000037904"/>
    </source>
</evidence>
<dbReference type="EMBL" id="JXCE01000900">
    <property type="protein sequence ID" value="KPA35784.1"/>
    <property type="molecule type" value="Genomic_DNA"/>
</dbReference>
<keyword evidence="3" id="KW-1185">Reference proteome</keyword>
<reference evidence="2 3" key="1">
    <citation type="submission" date="2015-04" db="EMBL/GenBank/DDBJ databases">
        <title>The draft genome sequence of Fusarium langsethiae, a T-2/HT-2 mycotoxin producer.</title>
        <authorList>
            <person name="Lysoe E."/>
            <person name="Divon H.H."/>
            <person name="Terzi V."/>
            <person name="Orru L."/>
            <person name="Lamontanara A."/>
            <person name="Kolseth A.-K."/>
            <person name="Frandsen R.J."/>
            <person name="Nielsen K."/>
            <person name="Thrane U."/>
        </authorList>
    </citation>
    <scope>NUCLEOTIDE SEQUENCE [LARGE SCALE GENOMIC DNA]</scope>
    <source>
        <strain evidence="2 3">Fl201059</strain>
    </source>
</reference>
<gene>
    <name evidence="2" type="ORF">FLAG1_11497</name>
</gene>
<dbReference type="AlphaFoldDB" id="A0A0N0DAS9"/>
<proteinExistence type="predicted"/>
<dbReference type="Gene3D" id="1.10.510.10">
    <property type="entry name" value="Transferase(Phosphotransferase) domain 1"/>
    <property type="match status" value="1"/>
</dbReference>
<keyword evidence="2" id="KW-0808">Transferase</keyword>
<dbReference type="PANTHER" id="PTHR37171:SF1">
    <property type="entry name" value="SERINE_THREONINE-PROTEIN KINASE YRZF-RELATED"/>
    <property type="match status" value="1"/>
</dbReference>
<dbReference type="GO" id="GO:0016301">
    <property type="term" value="F:kinase activity"/>
    <property type="evidence" value="ECO:0007669"/>
    <property type="project" value="UniProtKB-KW"/>
</dbReference>
<feature type="region of interest" description="Disordered" evidence="1">
    <location>
        <begin position="204"/>
        <end position="226"/>
    </location>
</feature>
<feature type="region of interest" description="Disordered" evidence="1">
    <location>
        <begin position="29"/>
        <end position="48"/>
    </location>
</feature>
<dbReference type="SUPFAM" id="SSF56112">
    <property type="entry name" value="Protein kinase-like (PK-like)"/>
    <property type="match status" value="1"/>
</dbReference>
<sequence>MEEIERLKEQLREQQRLREEEQRLRVAAESRALEEQQHREEAEQRASASLPSTLHQYLEICHYLDVSLKVVTDRSLTTQGETTNPTGRLYPRRIIPWDSFASEQEKLWKQISFCPSFLSQAVFPSHHQLEYVRSLLSPISSEIGLRNSERDTVENAVQKLVEAAYENTSVRKRLGLRGTVTFESHTNLGDSEYSLTESLEQISISSTSRNRSRRPQRARGKGGQGDQFCIHHLSNDLRIPASATEYKPPHKLTLNEIVTGLVSEIQPDRDVIHQEGEGFSFASRRLATAVVTQLFSYMVGKGIRYGYITQGEAYVFLHIPDDDPTCVYYSLCVPSLDVQDDPNGDDETRLYRTAVAQVFAFVLRAVQAQPPTQAWHRMAEELDTWAVEYDDVLKSIPRTVRKERRETPYKPQRWKCTDRRSPIQTRSRCLPSESETQQPSDDSSSTNDDDDDSPSPTPNPANCPPGGLAESGATTSTEVQQRQGARESTRGSTRRRQNIQERPYCTHECLRGLAYGGSMDKQCPNFGDHGSTHIRRRELLSLTRHQLLVDCGSDADCVPLHLSGARGSLFKLCLSSHGYTFVAKGVEGMDAKRLQHENQIYDHLKVIQGTFVPICLGIVDLVEPYYYDSGVYEHFMLMSYGGRPILKESEEVEPGVVEKIITALGRLHQHQVLHCDAEPRNVLYDRRTGRCMIVDLMQAELHVRHPLGHIDVNGRNRKRKREARKLEKDNFAVEAQSLRAQLLV</sequence>
<organism evidence="2 3">
    <name type="scientific">Fusarium langsethiae</name>
    <dbReference type="NCBI Taxonomy" id="179993"/>
    <lineage>
        <taxon>Eukaryota</taxon>
        <taxon>Fungi</taxon>
        <taxon>Dikarya</taxon>
        <taxon>Ascomycota</taxon>
        <taxon>Pezizomycotina</taxon>
        <taxon>Sordariomycetes</taxon>
        <taxon>Hypocreomycetidae</taxon>
        <taxon>Hypocreales</taxon>
        <taxon>Nectriaceae</taxon>
        <taxon>Fusarium</taxon>
    </lineage>
</organism>
<dbReference type="PANTHER" id="PTHR37171">
    <property type="entry name" value="SERINE/THREONINE-PROTEIN KINASE YRZF-RELATED"/>
    <property type="match status" value="1"/>
</dbReference>
<protein>
    <submittedName>
        <fullName evidence="2">Serine threonine protein kinase</fullName>
    </submittedName>
</protein>
<dbReference type="InterPro" id="IPR052396">
    <property type="entry name" value="Meiotic_Drive_Suppr_Kinase"/>
</dbReference>
<feature type="region of interest" description="Disordered" evidence="1">
    <location>
        <begin position="402"/>
        <end position="498"/>
    </location>
</feature>
<feature type="compositionally biased region" description="Basic and acidic residues" evidence="1">
    <location>
        <begin position="29"/>
        <end position="44"/>
    </location>
</feature>
<feature type="compositionally biased region" description="Polar residues" evidence="1">
    <location>
        <begin position="472"/>
        <end position="483"/>
    </location>
</feature>
<evidence type="ECO:0000313" key="2">
    <source>
        <dbReference type="EMBL" id="KPA35784.1"/>
    </source>
</evidence>
<evidence type="ECO:0000256" key="1">
    <source>
        <dbReference type="SAM" id="MobiDB-lite"/>
    </source>
</evidence>
<keyword evidence="2" id="KW-0418">Kinase</keyword>
<name>A0A0N0DAS9_FUSLA</name>